<sequence length="108" mass="11818">MAPSELPRVATPLGPAKGRISGVLITRISFQPKEDTCHCTAIRPEVGVNHSRNWQGRSTIAELRIGGARRSTVQYSELAKTVNDSGQAFLHVFCKFPQDSQSKENVPS</sequence>
<evidence type="ECO:0000313" key="2">
    <source>
        <dbReference type="Proteomes" id="UP001279734"/>
    </source>
</evidence>
<dbReference type="EMBL" id="BSYO01000020">
    <property type="protein sequence ID" value="GMH19321.1"/>
    <property type="molecule type" value="Genomic_DNA"/>
</dbReference>
<reference evidence="1" key="1">
    <citation type="submission" date="2023-05" db="EMBL/GenBank/DDBJ databases">
        <title>Nepenthes gracilis genome sequencing.</title>
        <authorList>
            <person name="Fukushima K."/>
        </authorList>
    </citation>
    <scope>NUCLEOTIDE SEQUENCE</scope>
    <source>
        <strain evidence="1">SING2019-196</strain>
    </source>
</reference>
<organism evidence="1 2">
    <name type="scientific">Nepenthes gracilis</name>
    <name type="common">Slender pitcher plant</name>
    <dbReference type="NCBI Taxonomy" id="150966"/>
    <lineage>
        <taxon>Eukaryota</taxon>
        <taxon>Viridiplantae</taxon>
        <taxon>Streptophyta</taxon>
        <taxon>Embryophyta</taxon>
        <taxon>Tracheophyta</taxon>
        <taxon>Spermatophyta</taxon>
        <taxon>Magnoliopsida</taxon>
        <taxon>eudicotyledons</taxon>
        <taxon>Gunneridae</taxon>
        <taxon>Pentapetalae</taxon>
        <taxon>Caryophyllales</taxon>
        <taxon>Nepenthaceae</taxon>
        <taxon>Nepenthes</taxon>
    </lineage>
</organism>
<protein>
    <submittedName>
        <fullName evidence="1">Uncharacterized protein</fullName>
    </submittedName>
</protein>
<comment type="caution">
    <text evidence="1">The sequence shown here is derived from an EMBL/GenBank/DDBJ whole genome shotgun (WGS) entry which is preliminary data.</text>
</comment>
<name>A0AAD3XX32_NEPGR</name>
<gene>
    <name evidence="1" type="ORF">Nepgr_021162</name>
</gene>
<dbReference type="Proteomes" id="UP001279734">
    <property type="component" value="Unassembled WGS sequence"/>
</dbReference>
<evidence type="ECO:0000313" key="1">
    <source>
        <dbReference type="EMBL" id="GMH19321.1"/>
    </source>
</evidence>
<proteinExistence type="predicted"/>
<dbReference type="AlphaFoldDB" id="A0AAD3XX32"/>
<accession>A0AAD3XX32</accession>
<keyword evidence="2" id="KW-1185">Reference proteome</keyword>